<keyword evidence="2" id="KW-0067">ATP-binding</keyword>
<keyword evidence="2" id="KW-0378">Hydrolase</keyword>
<dbReference type="InterPro" id="IPR027417">
    <property type="entry name" value="P-loop_NTPase"/>
</dbReference>
<name>A0A3F2ZUC6_CLOB6</name>
<proteinExistence type="predicted"/>
<evidence type="ECO:0000259" key="1">
    <source>
        <dbReference type="Pfam" id="PF00005"/>
    </source>
</evidence>
<feature type="domain" description="ABC transporter" evidence="1">
    <location>
        <begin position="21"/>
        <end position="143"/>
    </location>
</feature>
<dbReference type="Pfam" id="PF00005">
    <property type="entry name" value="ABC_tran"/>
    <property type="match status" value="1"/>
</dbReference>
<evidence type="ECO:0000313" key="2">
    <source>
        <dbReference type="EMBL" id="ACQ53637.1"/>
    </source>
</evidence>
<dbReference type="EC" id="3.6.3.-" evidence="2"/>
<reference evidence="2 3" key="1">
    <citation type="journal article" date="2007" name="PLoS ONE">
        <title>Analysis of the neurotoxin complex genes in Clostridium botulinum A1-A4 and B1 strains: BoNT/A3, /Ba4 and /B1 clusters are located within plasmids.</title>
        <authorList>
            <person name="Smith T.J."/>
            <person name="Hill K.K."/>
            <person name="Foley B.T."/>
            <person name="Detter J.C."/>
            <person name="Munk A.C."/>
            <person name="Bruce D.C."/>
            <person name="Doggett N.A."/>
            <person name="Smith L.A."/>
            <person name="Marks J.D."/>
            <person name="Xie G."/>
            <person name="Brettin T.S."/>
        </authorList>
    </citation>
    <scope>NUCLEOTIDE SEQUENCE [LARGE SCALE GENOMIC DNA]</scope>
    <source>
        <strain evidence="3">657 / Type Ba4</strain>
    </source>
</reference>
<accession>A0A3F2ZUC6</accession>
<dbReference type="EMBL" id="CP001083">
    <property type="protein sequence ID" value="ACQ53637.1"/>
    <property type="molecule type" value="Genomic_DNA"/>
</dbReference>
<dbReference type="GO" id="GO:0005524">
    <property type="term" value="F:ATP binding"/>
    <property type="evidence" value="ECO:0007669"/>
    <property type="project" value="UniProtKB-KW"/>
</dbReference>
<reference evidence="3" key="2">
    <citation type="submission" date="2008-05" db="EMBL/GenBank/DDBJ databases">
        <title>Genome sequence of Clostridium botulinum Ba4 strain 657.</title>
        <authorList>
            <person name="Shrivastava S."/>
            <person name="Brown J.L."/>
            <person name="Bruce D."/>
            <person name="Detter C."/>
            <person name="Munk C."/>
            <person name="Smith L.A."/>
            <person name="Smith T.J."/>
            <person name="Sutton G."/>
            <person name="Brettin T.S."/>
        </authorList>
    </citation>
    <scope>NUCLEOTIDE SEQUENCE [LARGE SCALE GENOMIC DNA]</scope>
    <source>
        <strain evidence="3">657 / Type Ba4</strain>
    </source>
</reference>
<dbReference type="InterPro" id="IPR003439">
    <property type="entry name" value="ABC_transporter-like_ATP-bd"/>
</dbReference>
<organism evidence="2 3">
    <name type="scientific">Clostridium botulinum (strain 657 / Type Ba4)</name>
    <dbReference type="NCBI Taxonomy" id="515621"/>
    <lineage>
        <taxon>Bacteria</taxon>
        <taxon>Bacillati</taxon>
        <taxon>Bacillota</taxon>
        <taxon>Clostridia</taxon>
        <taxon>Eubacteriales</taxon>
        <taxon>Clostridiaceae</taxon>
        <taxon>Clostridium</taxon>
    </lineage>
</organism>
<dbReference type="InterPro" id="IPR039421">
    <property type="entry name" value="Type_1_exporter"/>
</dbReference>
<gene>
    <name evidence="2" type="ordered locus">CLJ_B1451</name>
</gene>
<protein>
    <submittedName>
        <fullName evidence="2">Lipid A export ATP-binding/permease protein MsbA</fullName>
        <ecNumber evidence="2">3.6.3.-</ecNumber>
    </submittedName>
</protein>
<dbReference type="PANTHER" id="PTHR43394:SF1">
    <property type="entry name" value="ATP-BINDING CASSETTE SUB-FAMILY B MEMBER 10, MITOCHONDRIAL"/>
    <property type="match status" value="1"/>
</dbReference>
<dbReference type="SUPFAM" id="SSF52540">
    <property type="entry name" value="P-loop containing nucleoside triphosphate hydrolases"/>
    <property type="match status" value="1"/>
</dbReference>
<dbReference type="GO" id="GO:0015421">
    <property type="term" value="F:ABC-type oligopeptide transporter activity"/>
    <property type="evidence" value="ECO:0007669"/>
    <property type="project" value="TreeGrafter"/>
</dbReference>
<dbReference type="Proteomes" id="UP000002333">
    <property type="component" value="Chromosome"/>
</dbReference>
<dbReference type="Gene3D" id="3.40.50.300">
    <property type="entry name" value="P-loop containing nucleotide triphosphate hydrolases"/>
    <property type="match status" value="1"/>
</dbReference>
<dbReference type="GO" id="GO:0090374">
    <property type="term" value="P:oligopeptide export from mitochondrion"/>
    <property type="evidence" value="ECO:0007669"/>
    <property type="project" value="TreeGrafter"/>
</dbReference>
<sequence length="170" mass="19430">MCMRIQIYIFRRAFYAKKSVIILLMRFWDVNKGDIFIGENSITNIETKNLRKNQTLISQETFLFNETIEDNIKMGNIKASREQVIEAAKKASIHDFIESLPKGYETRVGELGGILSSGEKQRIGLARAFINETPILILDKPTSNLDTLNEGQILKAINENCEHRREVALV</sequence>
<dbReference type="GO" id="GO:0016887">
    <property type="term" value="F:ATP hydrolysis activity"/>
    <property type="evidence" value="ECO:0007669"/>
    <property type="project" value="InterPro"/>
</dbReference>
<dbReference type="PANTHER" id="PTHR43394">
    <property type="entry name" value="ATP-DEPENDENT PERMEASE MDL1, MITOCHONDRIAL"/>
    <property type="match status" value="1"/>
</dbReference>
<dbReference type="AlphaFoldDB" id="A0A3F2ZUC6"/>
<evidence type="ECO:0000313" key="3">
    <source>
        <dbReference type="Proteomes" id="UP000002333"/>
    </source>
</evidence>
<dbReference type="KEGG" id="cbi:CLJ_B1451"/>
<keyword evidence="2" id="KW-0547">Nucleotide-binding</keyword>